<organism evidence="1 2">
    <name type="scientific">Hypoxylon rubiginosum</name>
    <dbReference type="NCBI Taxonomy" id="110542"/>
    <lineage>
        <taxon>Eukaryota</taxon>
        <taxon>Fungi</taxon>
        <taxon>Dikarya</taxon>
        <taxon>Ascomycota</taxon>
        <taxon>Pezizomycotina</taxon>
        <taxon>Sordariomycetes</taxon>
        <taxon>Xylariomycetidae</taxon>
        <taxon>Xylariales</taxon>
        <taxon>Hypoxylaceae</taxon>
        <taxon>Hypoxylon</taxon>
    </lineage>
</organism>
<dbReference type="Proteomes" id="UP001497700">
    <property type="component" value="Unassembled WGS sequence"/>
</dbReference>
<evidence type="ECO:0000313" key="1">
    <source>
        <dbReference type="EMBL" id="KAI4866636.1"/>
    </source>
</evidence>
<accession>A0ACB9Z5L2</accession>
<name>A0ACB9Z5L2_9PEZI</name>
<evidence type="ECO:0000313" key="2">
    <source>
        <dbReference type="Proteomes" id="UP001497700"/>
    </source>
</evidence>
<reference evidence="1 2" key="1">
    <citation type="journal article" date="2022" name="New Phytol.">
        <title>Ecological generalism drives hyperdiversity of secondary metabolite gene clusters in xylarialean endophytes.</title>
        <authorList>
            <person name="Franco M.E.E."/>
            <person name="Wisecaver J.H."/>
            <person name="Arnold A.E."/>
            <person name="Ju Y.M."/>
            <person name="Slot J.C."/>
            <person name="Ahrendt S."/>
            <person name="Moore L.P."/>
            <person name="Eastman K.E."/>
            <person name="Scott K."/>
            <person name="Konkel Z."/>
            <person name="Mondo S.J."/>
            <person name="Kuo A."/>
            <person name="Hayes R.D."/>
            <person name="Haridas S."/>
            <person name="Andreopoulos B."/>
            <person name="Riley R."/>
            <person name="LaButti K."/>
            <person name="Pangilinan J."/>
            <person name="Lipzen A."/>
            <person name="Amirebrahimi M."/>
            <person name="Yan J."/>
            <person name="Adam C."/>
            <person name="Keymanesh K."/>
            <person name="Ng V."/>
            <person name="Louie K."/>
            <person name="Northen T."/>
            <person name="Drula E."/>
            <person name="Henrissat B."/>
            <person name="Hsieh H.M."/>
            <person name="Youens-Clark K."/>
            <person name="Lutzoni F."/>
            <person name="Miadlikowska J."/>
            <person name="Eastwood D.C."/>
            <person name="Hamelin R.C."/>
            <person name="Grigoriev I.V."/>
            <person name="U'Ren J.M."/>
        </authorList>
    </citation>
    <scope>NUCLEOTIDE SEQUENCE [LARGE SCALE GENOMIC DNA]</scope>
    <source>
        <strain evidence="1 2">CBS 119005</strain>
    </source>
</reference>
<dbReference type="EMBL" id="MU393456">
    <property type="protein sequence ID" value="KAI4866636.1"/>
    <property type="molecule type" value="Genomic_DNA"/>
</dbReference>
<keyword evidence="2" id="KW-1185">Reference proteome</keyword>
<gene>
    <name evidence="1" type="ORF">F4820DRAFT_416227</name>
</gene>
<sequence length="130" mass="13596">MQLIARSLVFLGIAAFSSLASAQTIAFGQELQNGDQTNHWVTWVDGKKACPGQQVLGVLTKTPCGQPFNLGEVEYAFAGCSGDSGPPTLLLDSAGLQIGGCTANSNHQINCHDDNHDIIKHGTCVVVNGS</sequence>
<comment type="caution">
    <text evidence="1">The sequence shown here is derived from an EMBL/GenBank/DDBJ whole genome shotgun (WGS) entry which is preliminary data.</text>
</comment>
<proteinExistence type="predicted"/>
<protein>
    <submittedName>
        <fullName evidence="1">Uncharacterized protein</fullName>
    </submittedName>
</protein>